<reference evidence="7 8" key="1">
    <citation type="submission" date="2024-09" db="EMBL/GenBank/DDBJ databases">
        <title>A chromosome-level genome assembly of Gray's grenadier anchovy, Coilia grayii.</title>
        <authorList>
            <person name="Fu Z."/>
        </authorList>
    </citation>
    <scope>NUCLEOTIDE SEQUENCE [LARGE SCALE GENOMIC DNA]</scope>
    <source>
        <strain evidence="7">G4</strain>
        <tissue evidence="7">Muscle</tissue>
    </source>
</reference>
<proteinExistence type="predicted"/>
<dbReference type="Pfam" id="PF00086">
    <property type="entry name" value="Thyroglobulin_1"/>
    <property type="match status" value="1"/>
</dbReference>
<comment type="caution">
    <text evidence="5">Lacks conserved residue(s) required for the propagation of feature annotation.</text>
</comment>
<dbReference type="EMBL" id="JBHFQA010000007">
    <property type="protein sequence ID" value="KAL2095554.1"/>
    <property type="molecule type" value="Genomic_DNA"/>
</dbReference>
<feature type="disulfide bond" evidence="5">
    <location>
        <begin position="166"/>
        <end position="173"/>
    </location>
</feature>
<dbReference type="SMART" id="SM00211">
    <property type="entry name" value="TY"/>
    <property type="match status" value="1"/>
</dbReference>
<sequence>MGQGGLSDLWERWLSKEARRALSVHSGLPGGSVHGSMPERRCGTIGIVSDRLMMVLHNAPTNTDKPQSLITENMSPRGCLLDCNRGRQRAVCGSNGRLYKSLCAFQRAQCINSQLKTAPRAYCMDSVRSKCQLARSQAMESSVHTDTIAVFIPECNADGSFMQVQCHNQTGYCWCSSPDGKPVSGTSVLHLTPNCTGHLPESVQGDDSKSMHGEGSHWQATPYPESLHIPPVAGITAPPFWVMIQMNSDPKGNRSAKRLTGMPLTCQLSSVILQLYIIRGKRHRIN</sequence>
<keyword evidence="3" id="KW-0677">Repeat</keyword>
<comment type="caution">
    <text evidence="7">The sequence shown here is derived from an EMBL/GenBank/DDBJ whole genome shotgun (WGS) entry which is preliminary data.</text>
</comment>
<evidence type="ECO:0000313" key="8">
    <source>
        <dbReference type="Proteomes" id="UP001591681"/>
    </source>
</evidence>
<dbReference type="Gene3D" id="3.30.60.30">
    <property type="match status" value="1"/>
</dbReference>
<dbReference type="PANTHER" id="PTHR12352:SF13">
    <property type="entry name" value="SPARC-RELATED MODULAR CALCIUM-BINDING PROTEIN 1"/>
    <property type="match status" value="1"/>
</dbReference>
<dbReference type="PROSITE" id="PS51162">
    <property type="entry name" value="THYROGLOBULIN_1_2"/>
    <property type="match status" value="1"/>
</dbReference>
<dbReference type="InterPro" id="IPR036857">
    <property type="entry name" value="Thyroglobulin_1_sf"/>
</dbReference>
<dbReference type="InterPro" id="IPR000716">
    <property type="entry name" value="Thyroglobulin_1"/>
</dbReference>
<evidence type="ECO:0000256" key="4">
    <source>
        <dbReference type="ARBA" id="ARBA00023157"/>
    </source>
</evidence>
<evidence type="ECO:0000256" key="1">
    <source>
        <dbReference type="ARBA" id="ARBA00004613"/>
    </source>
</evidence>
<dbReference type="Pfam" id="PF07648">
    <property type="entry name" value="Kazal_2"/>
    <property type="match status" value="1"/>
</dbReference>
<gene>
    <name evidence="7" type="ORF">ACEWY4_007702</name>
</gene>
<accession>A0ABD1K8Y5</accession>
<feature type="domain" description="Thyroglobulin type-1" evidence="6">
    <location>
        <begin position="128"/>
        <end position="195"/>
    </location>
</feature>
<dbReference type="PANTHER" id="PTHR12352">
    <property type="entry name" value="SECRETED MODULAR CALCIUM-BINDING PROTEIN"/>
    <property type="match status" value="1"/>
</dbReference>
<evidence type="ECO:0000256" key="3">
    <source>
        <dbReference type="ARBA" id="ARBA00022737"/>
    </source>
</evidence>
<keyword evidence="2" id="KW-0964">Secreted</keyword>
<feature type="disulfide bond" evidence="5">
    <location>
        <begin position="175"/>
        <end position="195"/>
    </location>
</feature>
<dbReference type="Proteomes" id="UP001591681">
    <property type="component" value="Unassembled WGS sequence"/>
</dbReference>
<evidence type="ECO:0000313" key="7">
    <source>
        <dbReference type="EMBL" id="KAL2095554.1"/>
    </source>
</evidence>
<dbReference type="InterPro" id="IPR051950">
    <property type="entry name" value="Dev_reg/Prot_inhib"/>
</dbReference>
<dbReference type="SMART" id="SM00280">
    <property type="entry name" value="KAZAL"/>
    <property type="match status" value="1"/>
</dbReference>
<evidence type="ECO:0000256" key="5">
    <source>
        <dbReference type="PROSITE-ProRule" id="PRU00500"/>
    </source>
</evidence>
<dbReference type="AlphaFoldDB" id="A0ABD1K8Y5"/>
<dbReference type="CDD" id="cd00104">
    <property type="entry name" value="KAZAL_FS"/>
    <property type="match status" value="1"/>
</dbReference>
<keyword evidence="8" id="KW-1185">Reference proteome</keyword>
<name>A0ABD1K8Y5_9TELE</name>
<evidence type="ECO:0000259" key="6">
    <source>
        <dbReference type="PROSITE" id="PS51162"/>
    </source>
</evidence>
<evidence type="ECO:0000256" key="2">
    <source>
        <dbReference type="ARBA" id="ARBA00022525"/>
    </source>
</evidence>
<dbReference type="CDD" id="cd00191">
    <property type="entry name" value="TY"/>
    <property type="match status" value="1"/>
</dbReference>
<organism evidence="7 8">
    <name type="scientific">Coilia grayii</name>
    <name type="common">Gray's grenadier anchovy</name>
    <dbReference type="NCBI Taxonomy" id="363190"/>
    <lineage>
        <taxon>Eukaryota</taxon>
        <taxon>Metazoa</taxon>
        <taxon>Chordata</taxon>
        <taxon>Craniata</taxon>
        <taxon>Vertebrata</taxon>
        <taxon>Euteleostomi</taxon>
        <taxon>Actinopterygii</taxon>
        <taxon>Neopterygii</taxon>
        <taxon>Teleostei</taxon>
        <taxon>Clupei</taxon>
        <taxon>Clupeiformes</taxon>
        <taxon>Clupeoidei</taxon>
        <taxon>Engraulidae</taxon>
        <taxon>Coilinae</taxon>
        <taxon>Coilia</taxon>
    </lineage>
</organism>
<dbReference type="Gene3D" id="4.10.800.10">
    <property type="entry name" value="Thyroglobulin type-1"/>
    <property type="match status" value="1"/>
</dbReference>
<comment type="subcellular location">
    <subcellularLocation>
        <location evidence="1">Secreted</location>
    </subcellularLocation>
</comment>
<dbReference type="SUPFAM" id="SSF57610">
    <property type="entry name" value="Thyroglobulin type-1 domain"/>
    <property type="match status" value="1"/>
</dbReference>
<keyword evidence="4 5" id="KW-1015">Disulfide bond</keyword>
<dbReference type="InterPro" id="IPR002350">
    <property type="entry name" value="Kazal_dom"/>
</dbReference>
<protein>
    <recommendedName>
        <fullName evidence="6">Thyroglobulin type-1 domain-containing protein</fullName>
    </recommendedName>
</protein>
<dbReference type="GO" id="GO:0005576">
    <property type="term" value="C:extracellular region"/>
    <property type="evidence" value="ECO:0007669"/>
    <property type="project" value="UniProtKB-SubCell"/>
</dbReference>
<dbReference type="InterPro" id="IPR036058">
    <property type="entry name" value="Kazal_dom_sf"/>
</dbReference>
<dbReference type="SUPFAM" id="SSF100895">
    <property type="entry name" value="Kazal-type serine protease inhibitors"/>
    <property type="match status" value="1"/>
</dbReference>